<organism evidence="4 5">
    <name type="scientific">Thiosulfativibrio zosterae</name>
    <dbReference type="NCBI Taxonomy" id="2675053"/>
    <lineage>
        <taxon>Bacteria</taxon>
        <taxon>Pseudomonadati</taxon>
        <taxon>Pseudomonadota</taxon>
        <taxon>Gammaproteobacteria</taxon>
        <taxon>Thiotrichales</taxon>
        <taxon>Piscirickettsiaceae</taxon>
        <taxon>Thiosulfativibrio</taxon>
    </lineage>
</organism>
<reference evidence="5" key="1">
    <citation type="submission" date="2019-11" db="EMBL/GenBank/DDBJ databases">
        <title>Isolation and characterization of two novel species in the genus Thiomicrorhabdus.</title>
        <authorList>
            <person name="Mochizuki J."/>
            <person name="Kojima H."/>
            <person name="Fukui M."/>
        </authorList>
    </citation>
    <scope>NUCLEOTIDE SEQUENCE [LARGE SCALE GENOMIC DNA]</scope>
    <source>
        <strain evidence="5">AkT22</strain>
    </source>
</reference>
<dbReference type="Gene3D" id="3.40.50.2300">
    <property type="match status" value="1"/>
</dbReference>
<proteinExistence type="predicted"/>
<evidence type="ECO:0000256" key="2">
    <source>
        <dbReference type="PROSITE-ProRule" id="PRU00169"/>
    </source>
</evidence>
<dbReference type="InterPro" id="IPR009057">
    <property type="entry name" value="Homeodomain-like_sf"/>
</dbReference>
<name>A0A6F8PL35_9GAMM</name>
<dbReference type="InterPro" id="IPR002197">
    <property type="entry name" value="HTH_Fis"/>
</dbReference>
<dbReference type="PRINTS" id="PR01590">
    <property type="entry name" value="HTHFIS"/>
</dbReference>
<gene>
    <name evidence="4" type="ORF">THMIRHAT_05690</name>
</gene>
<sequence length="215" mass="24144">MSFVNAKVLVVDDDPGISGLLAMLLENAGFEVYEAASRSQAIERLQSSKVDAVVLDMGMPPNEHLPDEGLAVLDWLALYHPEVKTLVLTGQHPDSTAYLAIKHGAFDFLAKPVQPEQLLLSLKRALMFIKHTQQLKENEGIHRVSLDLSMSDGVKTARNQAEFKLVNQVLMDTDFNVHEVARRLGLKRENVYYLMKKYGLERQDSDKVSRLSDEP</sequence>
<feature type="modified residue" description="4-aspartylphosphate" evidence="2">
    <location>
        <position position="56"/>
    </location>
</feature>
<dbReference type="RefSeq" id="WP_173290586.1">
    <property type="nucleotide sequence ID" value="NZ_AP021888.1"/>
</dbReference>
<dbReference type="GO" id="GO:0000160">
    <property type="term" value="P:phosphorelay signal transduction system"/>
    <property type="evidence" value="ECO:0007669"/>
    <property type="project" value="InterPro"/>
</dbReference>
<dbReference type="InterPro" id="IPR001789">
    <property type="entry name" value="Sig_transdc_resp-reg_receiver"/>
</dbReference>
<evidence type="ECO:0000256" key="1">
    <source>
        <dbReference type="ARBA" id="ARBA00022553"/>
    </source>
</evidence>
<protein>
    <recommendedName>
        <fullName evidence="3">Response regulatory domain-containing protein</fullName>
    </recommendedName>
</protein>
<dbReference type="PROSITE" id="PS50110">
    <property type="entry name" value="RESPONSE_REGULATORY"/>
    <property type="match status" value="1"/>
</dbReference>
<dbReference type="Proteomes" id="UP000501466">
    <property type="component" value="Chromosome"/>
</dbReference>
<dbReference type="GO" id="GO:0043565">
    <property type="term" value="F:sequence-specific DNA binding"/>
    <property type="evidence" value="ECO:0007669"/>
    <property type="project" value="InterPro"/>
</dbReference>
<dbReference type="InterPro" id="IPR050595">
    <property type="entry name" value="Bact_response_regulator"/>
</dbReference>
<dbReference type="Pfam" id="PF00072">
    <property type="entry name" value="Response_reg"/>
    <property type="match status" value="1"/>
</dbReference>
<dbReference type="InterPro" id="IPR011006">
    <property type="entry name" value="CheY-like_superfamily"/>
</dbReference>
<evidence type="ECO:0000313" key="5">
    <source>
        <dbReference type="Proteomes" id="UP000501466"/>
    </source>
</evidence>
<dbReference type="Pfam" id="PF02954">
    <property type="entry name" value="HTH_8"/>
    <property type="match status" value="1"/>
</dbReference>
<evidence type="ECO:0000313" key="4">
    <source>
        <dbReference type="EMBL" id="BBP42823.1"/>
    </source>
</evidence>
<evidence type="ECO:0000259" key="3">
    <source>
        <dbReference type="PROSITE" id="PS50110"/>
    </source>
</evidence>
<feature type="domain" description="Response regulatory" evidence="3">
    <location>
        <begin position="7"/>
        <end position="126"/>
    </location>
</feature>
<dbReference type="KEGG" id="tzo:THMIRHAT_05690"/>
<dbReference type="Gene3D" id="1.10.10.60">
    <property type="entry name" value="Homeodomain-like"/>
    <property type="match status" value="1"/>
</dbReference>
<dbReference type="SMART" id="SM00448">
    <property type="entry name" value="REC"/>
    <property type="match status" value="1"/>
</dbReference>
<dbReference type="EMBL" id="AP021888">
    <property type="protein sequence ID" value="BBP42823.1"/>
    <property type="molecule type" value="Genomic_DNA"/>
</dbReference>
<dbReference type="SUPFAM" id="SSF52172">
    <property type="entry name" value="CheY-like"/>
    <property type="match status" value="1"/>
</dbReference>
<keyword evidence="5" id="KW-1185">Reference proteome</keyword>
<dbReference type="SUPFAM" id="SSF46689">
    <property type="entry name" value="Homeodomain-like"/>
    <property type="match status" value="1"/>
</dbReference>
<dbReference type="PANTHER" id="PTHR44591">
    <property type="entry name" value="STRESS RESPONSE REGULATOR PROTEIN 1"/>
    <property type="match status" value="1"/>
</dbReference>
<dbReference type="AlphaFoldDB" id="A0A6F8PL35"/>
<keyword evidence="1 2" id="KW-0597">Phosphoprotein</keyword>
<accession>A0A6F8PL35</accession>
<dbReference type="PANTHER" id="PTHR44591:SF3">
    <property type="entry name" value="RESPONSE REGULATORY DOMAIN-CONTAINING PROTEIN"/>
    <property type="match status" value="1"/>
</dbReference>